<dbReference type="AlphaFoldDB" id="K8F1S7"/>
<dbReference type="GeneID" id="19014696"/>
<sequence length="474" mass="53638">MRKKKKARVINAHVRLRQRETNKLNNTNQVYAQIPIRLQAPIERIVDRERKLLKVVVLGFTANGNHLVAHDSRGGPSGLDHSIQFWTFDVHGKRASKLVREVPVLRERDGSSMQEVKNARAVAVSFAQSPCEEVFFCNFQLLRKREDSGEETRPEQSAYFCFFPNPMRMRNESNEIDVDDAFPRKIFEEDVSMTAEAARVLVKGEQYVSSAIVPYGGSIWSGMVRGESSPASKSIPGRYSMFLNLGDGVLEAIYQPLANLKRPDRASSDLFVTKFDARRDVFNVAANKFEMLSEIENARFQCRDYELMPLKTVGKTLAARMHCVMENVQTMKTRMIVITFAIEASSPHGFNLPGVDIVDVSETNVPLSMPATMSGKQGSVQSVRERLRTYKLLLDAAQSEAIELRKSSGLSRMKCNRRYRNSSEGDNANLVYKKSSLNLIVHDTLPLCLVGYGVVFSERKNLMPNRNQRMYPQP</sequence>
<dbReference type="OrthoDB" id="514844at2759"/>
<gene>
    <name evidence="1" type="ORF">Bathy07g02070</name>
</gene>
<dbReference type="Proteomes" id="UP000198341">
    <property type="component" value="Chromosome 7"/>
</dbReference>
<protein>
    <submittedName>
        <fullName evidence="1">Uncharacterized protein</fullName>
    </submittedName>
</protein>
<accession>K8F1S7</accession>
<organism evidence="1 2">
    <name type="scientific">Bathycoccus prasinos</name>
    <dbReference type="NCBI Taxonomy" id="41875"/>
    <lineage>
        <taxon>Eukaryota</taxon>
        <taxon>Viridiplantae</taxon>
        <taxon>Chlorophyta</taxon>
        <taxon>Mamiellophyceae</taxon>
        <taxon>Mamiellales</taxon>
        <taxon>Bathycoccaceae</taxon>
        <taxon>Bathycoccus</taxon>
    </lineage>
</organism>
<dbReference type="STRING" id="41875.K8F1S7"/>
<proteinExistence type="predicted"/>
<evidence type="ECO:0000313" key="1">
    <source>
        <dbReference type="EMBL" id="CCO66012.1"/>
    </source>
</evidence>
<keyword evidence="2" id="KW-1185">Reference proteome</keyword>
<evidence type="ECO:0000313" key="2">
    <source>
        <dbReference type="Proteomes" id="UP000198341"/>
    </source>
</evidence>
<dbReference type="RefSeq" id="XP_007511924.1">
    <property type="nucleotide sequence ID" value="XM_007511862.1"/>
</dbReference>
<reference evidence="1 2" key="1">
    <citation type="submission" date="2011-10" db="EMBL/GenBank/DDBJ databases">
        <authorList>
            <person name="Genoscope - CEA"/>
        </authorList>
    </citation>
    <scope>NUCLEOTIDE SEQUENCE [LARGE SCALE GENOMIC DNA]</scope>
    <source>
        <strain evidence="1 2">RCC 1105</strain>
    </source>
</reference>
<dbReference type="EMBL" id="FO082272">
    <property type="protein sequence ID" value="CCO66012.1"/>
    <property type="molecule type" value="Genomic_DNA"/>
</dbReference>
<dbReference type="KEGG" id="bpg:Bathy07g02070"/>
<name>K8F1S7_9CHLO</name>